<dbReference type="GO" id="GO:0031419">
    <property type="term" value="F:cobalamin binding"/>
    <property type="evidence" value="ECO:0007669"/>
    <property type="project" value="InterPro"/>
</dbReference>
<feature type="region of interest" description="Disordered" evidence="3">
    <location>
        <begin position="1"/>
        <end position="23"/>
    </location>
</feature>
<evidence type="ECO:0000256" key="1">
    <source>
        <dbReference type="ARBA" id="ARBA00022723"/>
    </source>
</evidence>
<dbReference type="SUPFAM" id="SSF52242">
    <property type="entry name" value="Cobalamin (vitamin B12)-binding domain"/>
    <property type="match status" value="1"/>
</dbReference>
<keyword evidence="1" id="KW-0479">Metal-binding</keyword>
<dbReference type="GO" id="GO:0005829">
    <property type="term" value="C:cytosol"/>
    <property type="evidence" value="ECO:0007669"/>
    <property type="project" value="TreeGrafter"/>
</dbReference>
<sequence>MDLGGRARGRRGARGAGRSPADRGVNGARVELLAALGGADEVAATEVVVRVVESGAPVERVLLELIAGVQVEIGLRWQRNLWSTAQEHAATAVVERIIGVVAGRGSRAGDKGHVVLACLDGEWHAVPPRIVAEVLRLRGWRVEFLGASVPVGRLVAHLHEHGPDAVALSCTLSGSLPRADQVATACLGTGTPVLVGGLGFGVDGRWARALGLDGWAPTATAAAELLEQPRWARTAPPAPRRDVDPEHAALRARRGELVDAALAALAPFAHQALPEDAGRLVDHLAASLYVDDPELFGSFVDWNADAQAARGVPVAASEAAVNAMSRVLGDHPRALVHLDHGLSVLRTGS</sequence>
<dbReference type="GO" id="GO:0046653">
    <property type="term" value="P:tetrahydrofolate metabolic process"/>
    <property type="evidence" value="ECO:0007669"/>
    <property type="project" value="TreeGrafter"/>
</dbReference>
<dbReference type="InterPro" id="IPR006158">
    <property type="entry name" value="Cobalamin-bd"/>
</dbReference>
<dbReference type="PANTHER" id="PTHR45833">
    <property type="entry name" value="METHIONINE SYNTHASE"/>
    <property type="match status" value="1"/>
</dbReference>
<dbReference type="Gene3D" id="1.10.1240.10">
    <property type="entry name" value="Methionine synthase domain"/>
    <property type="match status" value="1"/>
</dbReference>
<dbReference type="AlphaFoldDB" id="A0A290Z163"/>
<dbReference type="Pfam" id="PF02310">
    <property type="entry name" value="B12-binding"/>
    <property type="match status" value="1"/>
</dbReference>
<dbReference type="InterPro" id="IPR050554">
    <property type="entry name" value="Met_Synthase/Corrinoid"/>
</dbReference>
<dbReference type="PANTHER" id="PTHR45833:SF1">
    <property type="entry name" value="METHIONINE SYNTHASE"/>
    <property type="match status" value="1"/>
</dbReference>
<reference evidence="5" key="1">
    <citation type="submission" date="2017-09" db="EMBL/GenBank/DDBJ databases">
        <title>Complete Genome Sequence of ansamitocin-producing Bacterium Actinosynnema pretiosum X47.</title>
        <authorList>
            <person name="Cao G."/>
            <person name="Zong G."/>
            <person name="Zhong C."/>
            <person name="Fu J."/>
        </authorList>
    </citation>
    <scope>NUCLEOTIDE SEQUENCE [LARGE SCALE GENOMIC DNA]</scope>
    <source>
        <strain evidence="5">X47</strain>
    </source>
</reference>
<protein>
    <submittedName>
        <fullName evidence="5">Cobalamin-binding protein</fullName>
    </submittedName>
</protein>
<dbReference type="GO" id="GO:0008705">
    <property type="term" value="F:methionine synthase activity"/>
    <property type="evidence" value="ECO:0007669"/>
    <property type="project" value="TreeGrafter"/>
</dbReference>
<keyword evidence="2" id="KW-0170">Cobalt</keyword>
<dbReference type="Pfam" id="PF02607">
    <property type="entry name" value="B12-binding_2"/>
    <property type="match status" value="1"/>
</dbReference>
<accession>A0A290Z163</accession>
<feature type="domain" description="B12-binding" evidence="4">
    <location>
        <begin position="111"/>
        <end position="236"/>
    </location>
</feature>
<evidence type="ECO:0000256" key="2">
    <source>
        <dbReference type="ARBA" id="ARBA00023285"/>
    </source>
</evidence>
<dbReference type="KEGG" id="apre:CNX65_04870"/>
<dbReference type="Gene3D" id="3.40.50.280">
    <property type="entry name" value="Cobalamin-binding domain"/>
    <property type="match status" value="1"/>
</dbReference>
<dbReference type="GO" id="GO:0050667">
    <property type="term" value="P:homocysteine metabolic process"/>
    <property type="evidence" value="ECO:0007669"/>
    <property type="project" value="TreeGrafter"/>
</dbReference>
<evidence type="ECO:0000259" key="4">
    <source>
        <dbReference type="PROSITE" id="PS51332"/>
    </source>
</evidence>
<dbReference type="EMBL" id="CP023445">
    <property type="protein sequence ID" value="ATE52699.1"/>
    <property type="molecule type" value="Genomic_DNA"/>
</dbReference>
<dbReference type="InterPro" id="IPR003759">
    <property type="entry name" value="Cbl-bd_cap"/>
</dbReference>
<evidence type="ECO:0000256" key="3">
    <source>
        <dbReference type="SAM" id="MobiDB-lite"/>
    </source>
</evidence>
<keyword evidence="6" id="KW-1185">Reference proteome</keyword>
<evidence type="ECO:0000313" key="5">
    <source>
        <dbReference type="EMBL" id="ATE52699.1"/>
    </source>
</evidence>
<dbReference type="GO" id="GO:0046872">
    <property type="term" value="F:metal ion binding"/>
    <property type="evidence" value="ECO:0007669"/>
    <property type="project" value="UniProtKB-KW"/>
</dbReference>
<dbReference type="PROSITE" id="PS51332">
    <property type="entry name" value="B12_BINDING"/>
    <property type="match status" value="1"/>
</dbReference>
<dbReference type="Proteomes" id="UP000218505">
    <property type="component" value="Chromosome"/>
</dbReference>
<proteinExistence type="predicted"/>
<dbReference type="InterPro" id="IPR036594">
    <property type="entry name" value="Meth_synthase_dom"/>
</dbReference>
<dbReference type="InterPro" id="IPR036724">
    <property type="entry name" value="Cobalamin-bd_sf"/>
</dbReference>
<gene>
    <name evidence="5" type="ORF">CNX65_04870</name>
</gene>
<name>A0A290Z163_9PSEU</name>
<organism evidence="5 6">
    <name type="scientific">Actinosynnema pretiosum</name>
    <dbReference type="NCBI Taxonomy" id="42197"/>
    <lineage>
        <taxon>Bacteria</taxon>
        <taxon>Bacillati</taxon>
        <taxon>Actinomycetota</taxon>
        <taxon>Actinomycetes</taxon>
        <taxon>Pseudonocardiales</taxon>
        <taxon>Pseudonocardiaceae</taxon>
        <taxon>Actinosynnema</taxon>
    </lineage>
</organism>
<evidence type="ECO:0000313" key="6">
    <source>
        <dbReference type="Proteomes" id="UP000218505"/>
    </source>
</evidence>